<sequence length="432" mass="48384">MNFCTESLDPKISSNKPGADGREVSNLISEDPSARKKGFMGEYFIRPPIDVSLVFPVPVHISHIIINSRLDHMNSNGFSIFTRLEDTSPVQTKISDKANSLGDSSEISGNSKQLAETLPSSPLSDAFLQKEFYSCAGEPHLEASKNSFSENFVSSEVKQDMSPIALKEKFEDLYFCVGKFFTQNAERVVLRNPHYQHWLHIPMPGFDVRNQIQEYKGSLKHPNRQVLKLVKSMIIRIMCTVAKGPPVIQSLEVWGQPSITTSKSQKKFLLDKWKCRTREDKTAPVLPRLYNSEPEATHLDSPMANASTSATQDSLDIPEDFLDPLTCEVMSVPLLMPSGHSLDAHTLERFIANEAIWARPPSDPFTGVPFKQGQQPTPNVPLKARIDRFLLLNMNHQEVKKIGRTVGSADRVVEAPRARVFLVTSRTKSPQV</sequence>
<gene>
    <name evidence="3" type="ORF">C7M84_000772</name>
</gene>
<feature type="domain" description="U-box" evidence="2">
    <location>
        <begin position="316"/>
        <end position="396"/>
    </location>
</feature>
<dbReference type="EMBL" id="QCYY01001115">
    <property type="protein sequence ID" value="ROT80484.1"/>
    <property type="molecule type" value="Genomic_DNA"/>
</dbReference>
<dbReference type="SMART" id="SM00504">
    <property type="entry name" value="Ubox"/>
    <property type="match status" value="1"/>
</dbReference>
<keyword evidence="4" id="KW-1185">Reference proteome</keyword>
<dbReference type="Pfam" id="PF19318">
    <property type="entry name" value="DUF5918"/>
    <property type="match status" value="2"/>
</dbReference>
<dbReference type="InterPro" id="IPR013083">
    <property type="entry name" value="Znf_RING/FYVE/PHD"/>
</dbReference>
<dbReference type="Proteomes" id="UP000283509">
    <property type="component" value="Unassembled WGS sequence"/>
</dbReference>
<dbReference type="Gene3D" id="3.30.40.10">
    <property type="entry name" value="Zinc/RING finger domain, C3HC4 (zinc finger)"/>
    <property type="match status" value="1"/>
</dbReference>
<reference evidence="3 4" key="1">
    <citation type="submission" date="2018-04" db="EMBL/GenBank/DDBJ databases">
        <authorList>
            <person name="Zhang X."/>
            <person name="Yuan J."/>
            <person name="Li F."/>
            <person name="Xiang J."/>
        </authorList>
    </citation>
    <scope>NUCLEOTIDE SEQUENCE [LARGE SCALE GENOMIC DNA]</scope>
    <source>
        <tissue evidence="3">Muscle</tissue>
    </source>
</reference>
<dbReference type="GO" id="GO:0031625">
    <property type="term" value="F:ubiquitin protein ligase binding"/>
    <property type="evidence" value="ECO:0007669"/>
    <property type="project" value="TreeGrafter"/>
</dbReference>
<dbReference type="CDD" id="cd16660">
    <property type="entry name" value="RING-Ubox_RNF37"/>
    <property type="match status" value="1"/>
</dbReference>
<evidence type="ECO:0000259" key="2">
    <source>
        <dbReference type="PROSITE" id="PS51698"/>
    </source>
</evidence>
<evidence type="ECO:0000313" key="4">
    <source>
        <dbReference type="Proteomes" id="UP000283509"/>
    </source>
</evidence>
<dbReference type="AlphaFoldDB" id="A0A423TVJ6"/>
<accession>A0A423TVJ6</accession>
<dbReference type="GO" id="GO:0005634">
    <property type="term" value="C:nucleus"/>
    <property type="evidence" value="ECO:0007669"/>
    <property type="project" value="TreeGrafter"/>
</dbReference>
<dbReference type="GO" id="GO:0034450">
    <property type="term" value="F:ubiquitin-ubiquitin ligase activity"/>
    <property type="evidence" value="ECO:0007669"/>
    <property type="project" value="TreeGrafter"/>
</dbReference>
<dbReference type="GO" id="GO:0000209">
    <property type="term" value="P:protein polyubiquitination"/>
    <property type="evidence" value="ECO:0007669"/>
    <property type="project" value="TreeGrafter"/>
</dbReference>
<comment type="caution">
    <text evidence="3">The sequence shown here is derived from an EMBL/GenBank/DDBJ whole genome shotgun (WGS) entry which is preliminary data.</text>
</comment>
<dbReference type="PROSITE" id="PS51698">
    <property type="entry name" value="U_BOX"/>
    <property type="match status" value="1"/>
</dbReference>
<feature type="region of interest" description="Disordered" evidence="1">
    <location>
        <begin position="95"/>
        <end position="115"/>
    </location>
</feature>
<dbReference type="Pfam" id="PF04564">
    <property type="entry name" value="U-box"/>
    <property type="match status" value="1"/>
</dbReference>
<dbReference type="PANTHER" id="PTHR13492:SF2">
    <property type="entry name" value="RING FINGER PROTEIN 37"/>
    <property type="match status" value="1"/>
</dbReference>
<dbReference type="InterPro" id="IPR003613">
    <property type="entry name" value="Ubox_domain"/>
</dbReference>
<feature type="region of interest" description="Disordered" evidence="1">
    <location>
        <begin position="1"/>
        <end position="29"/>
    </location>
</feature>
<reference evidence="3 4" key="2">
    <citation type="submission" date="2019-01" db="EMBL/GenBank/DDBJ databases">
        <title>The decoding of complex shrimp genome reveals the adaptation for benthos swimmer, frequently molting mechanism and breeding impact on genome.</title>
        <authorList>
            <person name="Sun Y."/>
            <person name="Gao Y."/>
            <person name="Yu Y."/>
        </authorList>
    </citation>
    <scope>NUCLEOTIDE SEQUENCE [LARGE SCALE GENOMIC DNA]</scope>
    <source>
        <tissue evidence="3">Muscle</tissue>
    </source>
</reference>
<organism evidence="3 4">
    <name type="scientific">Penaeus vannamei</name>
    <name type="common">Whiteleg shrimp</name>
    <name type="synonym">Litopenaeus vannamei</name>
    <dbReference type="NCBI Taxonomy" id="6689"/>
    <lineage>
        <taxon>Eukaryota</taxon>
        <taxon>Metazoa</taxon>
        <taxon>Ecdysozoa</taxon>
        <taxon>Arthropoda</taxon>
        <taxon>Crustacea</taxon>
        <taxon>Multicrustacea</taxon>
        <taxon>Malacostraca</taxon>
        <taxon>Eumalacostraca</taxon>
        <taxon>Eucarida</taxon>
        <taxon>Decapoda</taxon>
        <taxon>Dendrobranchiata</taxon>
        <taxon>Penaeoidea</taxon>
        <taxon>Penaeidae</taxon>
        <taxon>Penaeus</taxon>
    </lineage>
</organism>
<evidence type="ECO:0000256" key="1">
    <source>
        <dbReference type="SAM" id="MobiDB-lite"/>
    </source>
</evidence>
<proteinExistence type="predicted"/>
<evidence type="ECO:0000313" key="3">
    <source>
        <dbReference type="EMBL" id="ROT80484.1"/>
    </source>
</evidence>
<dbReference type="InterPro" id="IPR039925">
    <property type="entry name" value="RNF37_RING-Ubox"/>
</dbReference>
<dbReference type="InterPro" id="IPR045696">
    <property type="entry name" value="Ubox5_N"/>
</dbReference>
<dbReference type="InterPro" id="IPR039847">
    <property type="entry name" value="Ubox5"/>
</dbReference>
<dbReference type="OrthoDB" id="20295at2759"/>
<dbReference type="PANTHER" id="PTHR13492">
    <property type="entry name" value="RING FINGER PROTEIN 37"/>
    <property type="match status" value="1"/>
</dbReference>
<protein>
    <submittedName>
        <fullName evidence="3">Putative RING finger protein 37-like</fullName>
    </submittedName>
</protein>
<dbReference type="SUPFAM" id="SSF57850">
    <property type="entry name" value="RING/U-box"/>
    <property type="match status" value="1"/>
</dbReference>
<dbReference type="STRING" id="6689.A0A423TVJ6"/>
<name>A0A423TVJ6_PENVA</name>